<dbReference type="EC" id="3.1.-.-" evidence="8"/>
<evidence type="ECO:0000256" key="2">
    <source>
        <dbReference type="ARBA" id="ARBA00022649"/>
    </source>
</evidence>
<dbReference type="SUPFAM" id="SSF88723">
    <property type="entry name" value="PIN domain-like"/>
    <property type="match status" value="1"/>
</dbReference>
<evidence type="ECO:0000313" key="11">
    <source>
        <dbReference type="Proteomes" id="UP000697995"/>
    </source>
</evidence>
<sequence length="163" mass="17242">MGQRPGLAGPRRGPARRPAFGPAWGAGAAPLIAVDSSVLVDVLRGAATPEARAFRRLAGREPIAIGDIVLLEVLRGASSEERARAIEARLRAFDLVTMRDDALAVQAAAHYRRLRALGVTIRGMADLVIAAWCIARAVPLLQRGRDFAPLATHCGLRLVSPGG</sequence>
<evidence type="ECO:0000256" key="8">
    <source>
        <dbReference type="HAMAP-Rule" id="MF_00265"/>
    </source>
</evidence>
<keyword evidence="2 8" id="KW-1277">Toxin-antitoxin system</keyword>
<evidence type="ECO:0000256" key="4">
    <source>
        <dbReference type="ARBA" id="ARBA00022723"/>
    </source>
</evidence>
<dbReference type="Gene3D" id="3.40.50.1010">
    <property type="entry name" value="5'-nuclease"/>
    <property type="match status" value="1"/>
</dbReference>
<evidence type="ECO:0000256" key="3">
    <source>
        <dbReference type="ARBA" id="ARBA00022722"/>
    </source>
</evidence>
<comment type="similarity">
    <text evidence="7 8">Belongs to the PINc/VapC protein family.</text>
</comment>
<feature type="domain" description="PIN" evidence="9">
    <location>
        <begin position="32"/>
        <end position="148"/>
    </location>
</feature>
<feature type="binding site" evidence="8">
    <location>
        <position position="126"/>
    </location>
    <ligand>
        <name>Mg(2+)</name>
        <dbReference type="ChEBI" id="CHEBI:18420"/>
    </ligand>
</feature>
<keyword evidence="5 8" id="KW-0378">Hydrolase</keyword>
<dbReference type="Pfam" id="PF01850">
    <property type="entry name" value="PIN"/>
    <property type="match status" value="1"/>
</dbReference>
<keyword evidence="3 8" id="KW-0540">Nuclease</keyword>
<evidence type="ECO:0000256" key="7">
    <source>
        <dbReference type="ARBA" id="ARBA00038093"/>
    </source>
</evidence>
<keyword evidence="4 8" id="KW-0479">Metal-binding</keyword>
<keyword evidence="6 8" id="KW-0460">Magnesium</keyword>
<comment type="function">
    <text evidence="8">Toxic component of a toxin-antitoxin (TA) system. An RNase.</text>
</comment>
<feature type="binding site" evidence="8">
    <location>
        <position position="35"/>
    </location>
    <ligand>
        <name>Mg(2+)</name>
        <dbReference type="ChEBI" id="CHEBI:18420"/>
    </ligand>
</feature>
<reference evidence="10 11" key="1">
    <citation type="journal article" date="2020" name="Microorganisms">
        <title>Osmotic Adaptation and Compatible Solute Biosynthesis of Phototrophic Bacteria as Revealed from Genome Analyses.</title>
        <authorList>
            <person name="Imhoff J.F."/>
            <person name="Rahn T."/>
            <person name="Kunzel S."/>
            <person name="Keller A."/>
            <person name="Neulinger S.C."/>
        </authorList>
    </citation>
    <scope>NUCLEOTIDE SEQUENCE [LARGE SCALE GENOMIC DNA]</scope>
    <source>
        <strain evidence="10 11">DSM 15382</strain>
    </source>
</reference>
<keyword evidence="8" id="KW-0800">Toxin</keyword>
<evidence type="ECO:0000256" key="1">
    <source>
        <dbReference type="ARBA" id="ARBA00001946"/>
    </source>
</evidence>
<comment type="caution">
    <text evidence="10">The sequence shown here is derived from an EMBL/GenBank/DDBJ whole genome shotgun (WGS) entry which is preliminary data.</text>
</comment>
<gene>
    <name evidence="8" type="primary">vapC</name>
    <name evidence="10" type="ORF">CKO45_19945</name>
</gene>
<evidence type="ECO:0000256" key="6">
    <source>
        <dbReference type="ARBA" id="ARBA00022842"/>
    </source>
</evidence>
<dbReference type="InterPro" id="IPR002716">
    <property type="entry name" value="PIN_dom"/>
</dbReference>
<evidence type="ECO:0000313" key="10">
    <source>
        <dbReference type="EMBL" id="MBK1660499.1"/>
    </source>
</evidence>
<dbReference type="HAMAP" id="MF_00265">
    <property type="entry name" value="VapC_Nob1"/>
    <property type="match status" value="1"/>
</dbReference>
<dbReference type="EMBL" id="NRSG01000184">
    <property type="protein sequence ID" value="MBK1660499.1"/>
    <property type="molecule type" value="Genomic_DNA"/>
</dbReference>
<evidence type="ECO:0000256" key="5">
    <source>
        <dbReference type="ARBA" id="ARBA00022801"/>
    </source>
</evidence>
<dbReference type="PANTHER" id="PTHR33653">
    <property type="entry name" value="RIBONUCLEASE VAPC2"/>
    <property type="match status" value="1"/>
</dbReference>
<dbReference type="PANTHER" id="PTHR33653:SF1">
    <property type="entry name" value="RIBONUCLEASE VAPC2"/>
    <property type="match status" value="1"/>
</dbReference>
<dbReference type="InterPro" id="IPR050556">
    <property type="entry name" value="Type_II_TA_system_RNase"/>
</dbReference>
<dbReference type="Proteomes" id="UP000697995">
    <property type="component" value="Unassembled WGS sequence"/>
</dbReference>
<proteinExistence type="inferred from homology"/>
<dbReference type="InterPro" id="IPR022907">
    <property type="entry name" value="VapC_family"/>
</dbReference>
<keyword evidence="11" id="KW-1185">Reference proteome</keyword>
<accession>A0ABS1D3P2</accession>
<name>A0ABS1D3P2_9PROT</name>
<protein>
    <recommendedName>
        <fullName evidence="8">Ribonuclease VapC</fullName>
        <shortName evidence="8">RNase VapC</shortName>
        <ecNumber evidence="8">3.1.-.-</ecNumber>
    </recommendedName>
    <alternativeName>
        <fullName evidence="8">Toxin VapC</fullName>
    </alternativeName>
</protein>
<organism evidence="10 11">
    <name type="scientific">Paracraurococcus ruber</name>
    <dbReference type="NCBI Taxonomy" id="77675"/>
    <lineage>
        <taxon>Bacteria</taxon>
        <taxon>Pseudomonadati</taxon>
        <taxon>Pseudomonadota</taxon>
        <taxon>Alphaproteobacteria</taxon>
        <taxon>Acetobacterales</taxon>
        <taxon>Roseomonadaceae</taxon>
        <taxon>Paracraurococcus</taxon>
    </lineage>
</organism>
<dbReference type="InterPro" id="IPR029060">
    <property type="entry name" value="PIN-like_dom_sf"/>
</dbReference>
<dbReference type="RefSeq" id="WP_133221959.1">
    <property type="nucleotide sequence ID" value="NZ_NRSG01000184.1"/>
</dbReference>
<comment type="cofactor">
    <cofactor evidence="1 8">
        <name>Mg(2+)</name>
        <dbReference type="ChEBI" id="CHEBI:18420"/>
    </cofactor>
</comment>
<evidence type="ECO:0000259" key="9">
    <source>
        <dbReference type="Pfam" id="PF01850"/>
    </source>
</evidence>